<evidence type="ECO:0000313" key="1">
    <source>
        <dbReference type="EMBL" id="ORE16367.1"/>
    </source>
</evidence>
<name>A0A1X0RWI7_RHIZD</name>
<accession>A0A1X0RWI7</accession>
<sequence>TDMDYMSNCVLMDEVAFHIKLGSWSNKGAHVDVAVPRTRSRTTTILECNIII</sequence>
<proteinExistence type="predicted"/>
<feature type="non-terminal residue" evidence="1">
    <location>
        <position position="1"/>
    </location>
</feature>
<dbReference type="AlphaFoldDB" id="A0A1X0RWI7"/>
<protein>
    <submittedName>
        <fullName evidence="1">Uncharacterized protein</fullName>
    </submittedName>
</protein>
<dbReference type="EMBL" id="KV921388">
    <property type="protein sequence ID" value="ORE16367.1"/>
    <property type="molecule type" value="Genomic_DNA"/>
</dbReference>
<reference evidence="1 2" key="1">
    <citation type="journal article" date="2016" name="Proc. Natl. Acad. Sci. U.S.A.">
        <title>Lipid metabolic changes in an early divergent fungus govern the establishment of a mutualistic symbiosis with endobacteria.</title>
        <authorList>
            <person name="Lastovetsky O.A."/>
            <person name="Gaspar M.L."/>
            <person name="Mondo S.J."/>
            <person name="LaButti K.M."/>
            <person name="Sandor L."/>
            <person name="Grigoriev I.V."/>
            <person name="Henry S.A."/>
            <person name="Pawlowska T.E."/>
        </authorList>
    </citation>
    <scope>NUCLEOTIDE SEQUENCE [LARGE SCALE GENOMIC DNA]</scope>
    <source>
        <strain evidence="1 2">ATCC 11559</strain>
    </source>
</reference>
<organism evidence="1 2">
    <name type="scientific">Rhizopus microsporus</name>
    <dbReference type="NCBI Taxonomy" id="58291"/>
    <lineage>
        <taxon>Eukaryota</taxon>
        <taxon>Fungi</taxon>
        <taxon>Fungi incertae sedis</taxon>
        <taxon>Mucoromycota</taxon>
        <taxon>Mucoromycotina</taxon>
        <taxon>Mucoromycetes</taxon>
        <taxon>Mucorales</taxon>
        <taxon>Mucorineae</taxon>
        <taxon>Rhizopodaceae</taxon>
        <taxon>Rhizopus</taxon>
    </lineage>
</organism>
<gene>
    <name evidence="1" type="ORF">BCV71DRAFT_183567</name>
</gene>
<evidence type="ECO:0000313" key="2">
    <source>
        <dbReference type="Proteomes" id="UP000242381"/>
    </source>
</evidence>
<dbReference type="Proteomes" id="UP000242381">
    <property type="component" value="Unassembled WGS sequence"/>
</dbReference>